<reference evidence="1" key="1">
    <citation type="submission" date="2018-05" db="EMBL/GenBank/DDBJ databases">
        <authorList>
            <person name="Lanie J.A."/>
            <person name="Ng W.-L."/>
            <person name="Kazmierczak K.M."/>
            <person name="Andrzejewski T.M."/>
            <person name="Davidsen T.M."/>
            <person name="Wayne K.J."/>
            <person name="Tettelin H."/>
            <person name="Glass J.I."/>
            <person name="Rusch D."/>
            <person name="Podicherti R."/>
            <person name="Tsui H.-C.T."/>
            <person name="Winkler M.E."/>
        </authorList>
    </citation>
    <scope>NUCLEOTIDE SEQUENCE</scope>
</reference>
<gene>
    <name evidence="1" type="ORF">METZ01_LOCUS333268</name>
</gene>
<proteinExistence type="predicted"/>
<name>A0A382Q4C2_9ZZZZ</name>
<dbReference type="EMBL" id="UINC01111879">
    <property type="protein sequence ID" value="SVC80414.1"/>
    <property type="molecule type" value="Genomic_DNA"/>
</dbReference>
<evidence type="ECO:0000313" key="1">
    <source>
        <dbReference type="EMBL" id="SVC80414.1"/>
    </source>
</evidence>
<sequence length="33" mass="3798">MVRRDSTVFAANKSHMMDVFEVVIQLTRSGRCI</sequence>
<organism evidence="1">
    <name type="scientific">marine metagenome</name>
    <dbReference type="NCBI Taxonomy" id="408172"/>
    <lineage>
        <taxon>unclassified sequences</taxon>
        <taxon>metagenomes</taxon>
        <taxon>ecological metagenomes</taxon>
    </lineage>
</organism>
<dbReference type="AlphaFoldDB" id="A0A382Q4C2"/>
<protein>
    <submittedName>
        <fullName evidence="1">Uncharacterized protein</fullName>
    </submittedName>
</protein>
<accession>A0A382Q4C2</accession>